<keyword evidence="2" id="KW-1185">Reference proteome</keyword>
<dbReference type="EMBL" id="JAPDGR010000616">
    <property type="protein sequence ID" value="KAJ2988696.1"/>
    <property type="molecule type" value="Genomic_DNA"/>
</dbReference>
<protein>
    <submittedName>
        <fullName evidence="1">Uncharacterized protein</fullName>
    </submittedName>
</protein>
<gene>
    <name evidence="1" type="ORF">NUW58_g3839</name>
</gene>
<comment type="caution">
    <text evidence="1">The sequence shown here is derived from an EMBL/GenBank/DDBJ whole genome shotgun (WGS) entry which is preliminary data.</text>
</comment>
<accession>A0ACC1P960</accession>
<organism evidence="1 2">
    <name type="scientific">Xylaria curta</name>
    <dbReference type="NCBI Taxonomy" id="42375"/>
    <lineage>
        <taxon>Eukaryota</taxon>
        <taxon>Fungi</taxon>
        <taxon>Dikarya</taxon>
        <taxon>Ascomycota</taxon>
        <taxon>Pezizomycotina</taxon>
        <taxon>Sordariomycetes</taxon>
        <taxon>Xylariomycetidae</taxon>
        <taxon>Xylariales</taxon>
        <taxon>Xylariaceae</taxon>
        <taxon>Xylaria</taxon>
    </lineage>
</organism>
<sequence length="132" mass="14345">MKFLPAVVVALAHLRVAWALPTEAVTEVGAETATEVATEGEGEPEANFLPLPPCPNLVYSTAFCCKKGTLGLYQECSTRKGVWSDTIALNDGFTNYFLSPASPQRHSLQDPVCFGWERSRLLRAAFACGLRP</sequence>
<evidence type="ECO:0000313" key="1">
    <source>
        <dbReference type="EMBL" id="KAJ2988696.1"/>
    </source>
</evidence>
<name>A0ACC1P960_9PEZI</name>
<proteinExistence type="predicted"/>
<dbReference type="Proteomes" id="UP001143856">
    <property type="component" value="Unassembled WGS sequence"/>
</dbReference>
<reference evidence="1" key="1">
    <citation type="submission" date="2022-10" db="EMBL/GenBank/DDBJ databases">
        <title>Genome Sequence of Xylaria curta.</title>
        <authorList>
            <person name="Buettner E."/>
        </authorList>
    </citation>
    <scope>NUCLEOTIDE SEQUENCE</scope>
    <source>
        <strain evidence="1">Babe10</strain>
    </source>
</reference>
<evidence type="ECO:0000313" key="2">
    <source>
        <dbReference type="Proteomes" id="UP001143856"/>
    </source>
</evidence>